<sequence length="32" mass="3585">MKQLITLLPSKSVASSWAFPFVVFEVLCISDK</sequence>
<accession>A0ABT9ZCT6</accession>
<evidence type="ECO:0000313" key="1">
    <source>
        <dbReference type="EMBL" id="MDQ0230081.1"/>
    </source>
</evidence>
<name>A0ABT9ZCT6_9BACI</name>
<evidence type="ECO:0000313" key="2">
    <source>
        <dbReference type="Proteomes" id="UP001234495"/>
    </source>
</evidence>
<proteinExistence type="predicted"/>
<keyword evidence="2" id="KW-1185">Reference proteome</keyword>
<comment type="caution">
    <text evidence="1">The sequence shown here is derived from an EMBL/GenBank/DDBJ whole genome shotgun (WGS) entry which is preliminary data.</text>
</comment>
<reference evidence="1 2" key="1">
    <citation type="submission" date="2023-07" db="EMBL/GenBank/DDBJ databases">
        <title>Genomic Encyclopedia of Type Strains, Phase IV (KMG-IV): sequencing the most valuable type-strain genomes for metagenomic binning, comparative biology and taxonomic classification.</title>
        <authorList>
            <person name="Goeker M."/>
        </authorList>
    </citation>
    <scope>NUCLEOTIDE SEQUENCE [LARGE SCALE GENOMIC DNA]</scope>
    <source>
        <strain evidence="1 2">DSM 29005</strain>
    </source>
</reference>
<gene>
    <name evidence="1" type="ORF">J2S19_001333</name>
</gene>
<dbReference type="EMBL" id="JAUSUD010000004">
    <property type="protein sequence ID" value="MDQ0230081.1"/>
    <property type="molecule type" value="Genomic_DNA"/>
</dbReference>
<protein>
    <submittedName>
        <fullName evidence="1">Uncharacterized protein</fullName>
    </submittedName>
</protein>
<organism evidence="1 2">
    <name type="scientific">Metabacillus malikii</name>
    <dbReference type="NCBI Taxonomy" id="1504265"/>
    <lineage>
        <taxon>Bacteria</taxon>
        <taxon>Bacillati</taxon>
        <taxon>Bacillota</taxon>
        <taxon>Bacilli</taxon>
        <taxon>Bacillales</taxon>
        <taxon>Bacillaceae</taxon>
        <taxon>Metabacillus</taxon>
    </lineage>
</organism>
<dbReference type="Proteomes" id="UP001234495">
    <property type="component" value="Unassembled WGS sequence"/>
</dbReference>